<accession>A0A559IEK5</accession>
<dbReference type="GO" id="GO:0005576">
    <property type="term" value="C:extracellular region"/>
    <property type="evidence" value="ECO:0007669"/>
    <property type="project" value="UniProtKB-SubCell"/>
</dbReference>
<evidence type="ECO:0000256" key="3">
    <source>
        <dbReference type="ARBA" id="ARBA00022729"/>
    </source>
</evidence>
<sequence>MMKDENYEFSASLWVDNIPKADLISRINVRRFNEPENRMYGTYKVFKGADRDRDATIFIYQTKDGDKSASFKVRTGDATELISTAMIKYRDNGDLPTWIEAIAGNFLDASLEVQPNNRMFGSYELMEAPRVIESLGATKDAFTRDHVDYQSVNWGDDKRMTVGVDHSNPTHHEKFESFVEFDISNLGSNKVIEKATMRLHYSGVFEESTPLEFRTNDTYWNEMGITNINKPNQKEFITDKYTINKRQQYIDVDLTDVVNKWFNRTDTNYGINIYSSADKTVAFYTRESVNKVPTLYVQYIDLSKSFTSTRYDKNAMINIIGTGREERNGTLLVKSDVGISTRDAELFVHRPESPVYMEKTATLIVNRAELASTIFTYKKGRQERNARLTVSHSKVSERPASINANKPELGASIIIDPKAHLYSTIRAKALVENDPNAQLISTLSINHPETKGFIEIKSKAYLDAFITVKPNKVDERDATIGIPTYVGDKSPVGRDDGDIQAVFWNSVPEIIGTTFIYIPKDEERDATIRIFERTELTSVIAGNQPELHVTMQTKIANSIDATINVRGSSFLNSSLIVHHKSEIEGSIIINQTSEVEADISASRPEFVGTIFRRYAEDADKEGNAIVRKRDVADLHCRFGARGSTGGAYYFII</sequence>
<reference evidence="5 6" key="1">
    <citation type="submission" date="2019-07" db="EMBL/GenBank/DDBJ databases">
        <authorList>
            <person name="Kim J."/>
        </authorList>
    </citation>
    <scope>NUCLEOTIDE SEQUENCE [LARGE SCALE GENOMIC DNA]</scope>
    <source>
        <strain evidence="5 6">N4</strain>
    </source>
</reference>
<protein>
    <submittedName>
        <fullName evidence="5">DNRLRE domain-containing protein</fullName>
    </submittedName>
</protein>
<dbReference type="RefSeq" id="WP_144994932.1">
    <property type="nucleotide sequence ID" value="NZ_VNJK01000006.1"/>
</dbReference>
<proteinExistence type="predicted"/>
<evidence type="ECO:0000313" key="6">
    <source>
        <dbReference type="Proteomes" id="UP000318102"/>
    </source>
</evidence>
<evidence type="ECO:0000259" key="4">
    <source>
        <dbReference type="Pfam" id="PF24517"/>
    </source>
</evidence>
<dbReference type="Pfam" id="PF24517">
    <property type="entry name" value="CBM96"/>
    <property type="match status" value="1"/>
</dbReference>
<evidence type="ECO:0000256" key="2">
    <source>
        <dbReference type="ARBA" id="ARBA00022525"/>
    </source>
</evidence>
<evidence type="ECO:0000313" key="5">
    <source>
        <dbReference type="EMBL" id="TVX86098.1"/>
    </source>
</evidence>
<gene>
    <name evidence="5" type="ORF">FPZ44_24490</name>
</gene>
<keyword evidence="6" id="KW-1185">Reference proteome</keyword>
<feature type="domain" description="Carbohydrate-binding module family 96" evidence="4">
    <location>
        <begin position="135"/>
        <end position="298"/>
    </location>
</feature>
<name>A0A559IEK5_9BACL</name>
<keyword evidence="3" id="KW-0732">Signal</keyword>
<evidence type="ECO:0000256" key="1">
    <source>
        <dbReference type="ARBA" id="ARBA00004613"/>
    </source>
</evidence>
<comment type="caution">
    <text evidence="5">The sequence shown here is derived from an EMBL/GenBank/DDBJ whole genome shotgun (WGS) entry which is preliminary data.</text>
</comment>
<dbReference type="Proteomes" id="UP000318102">
    <property type="component" value="Unassembled WGS sequence"/>
</dbReference>
<dbReference type="NCBIfam" id="NF033679">
    <property type="entry name" value="DNRLRE_dom"/>
    <property type="match status" value="1"/>
</dbReference>
<organism evidence="5 6">
    <name type="scientific">Paenibacillus agilis</name>
    <dbReference type="NCBI Taxonomy" id="3020863"/>
    <lineage>
        <taxon>Bacteria</taxon>
        <taxon>Bacillati</taxon>
        <taxon>Bacillota</taxon>
        <taxon>Bacilli</taxon>
        <taxon>Bacillales</taxon>
        <taxon>Paenibacillaceae</taxon>
        <taxon>Paenibacillus</taxon>
    </lineage>
</organism>
<keyword evidence="2" id="KW-0964">Secreted</keyword>
<dbReference type="EMBL" id="VNJK01000006">
    <property type="protein sequence ID" value="TVX86098.1"/>
    <property type="molecule type" value="Genomic_DNA"/>
</dbReference>
<dbReference type="OrthoDB" id="2661382at2"/>
<dbReference type="Gene3D" id="2.60.120.970">
    <property type="match status" value="1"/>
</dbReference>
<dbReference type="AlphaFoldDB" id="A0A559IEK5"/>
<dbReference type="InterPro" id="IPR055372">
    <property type="entry name" value="CBM96"/>
</dbReference>
<comment type="subcellular location">
    <subcellularLocation>
        <location evidence="1">Secreted</location>
    </subcellularLocation>
</comment>